<dbReference type="Proteomes" id="UP000596311">
    <property type="component" value="Chromosome"/>
</dbReference>
<reference evidence="1 2" key="1">
    <citation type="submission" date="2020-03" db="EMBL/GenBank/DDBJ databases">
        <title>Genome mining and metabolic profiling illuminate the polycyclic tetramate macrolactams from Streptomyces koyangensis SCSIO 5802.</title>
        <authorList>
            <person name="Ding W."/>
        </authorList>
    </citation>
    <scope>NUCLEOTIDE SEQUENCE [LARGE SCALE GENOMIC DNA]</scope>
    <source>
        <strain evidence="1 2">SCSIO 5802</strain>
    </source>
</reference>
<keyword evidence="2" id="KW-1185">Reference proteome</keyword>
<evidence type="ECO:0000313" key="1">
    <source>
        <dbReference type="EMBL" id="QRF05359.1"/>
    </source>
</evidence>
<dbReference type="RefSeq" id="WP_203216058.1">
    <property type="nucleotide sequence ID" value="NZ_CP049945.1"/>
</dbReference>
<accession>A0ABX7ELF0</accession>
<dbReference type="EMBL" id="CP049945">
    <property type="protein sequence ID" value="QRF05359.1"/>
    <property type="molecule type" value="Genomic_DNA"/>
</dbReference>
<gene>
    <name evidence="1" type="ORF">G9U55_26480</name>
</gene>
<organism evidence="1 2">
    <name type="scientific">Streptomyces koyangensis</name>
    <dbReference type="NCBI Taxonomy" id="188770"/>
    <lineage>
        <taxon>Bacteria</taxon>
        <taxon>Bacillati</taxon>
        <taxon>Actinomycetota</taxon>
        <taxon>Actinomycetes</taxon>
        <taxon>Kitasatosporales</taxon>
        <taxon>Streptomycetaceae</taxon>
        <taxon>Streptomyces</taxon>
        <taxon>Streptomyces aurantiacus group</taxon>
    </lineage>
</organism>
<name>A0ABX7ELF0_9ACTN</name>
<proteinExistence type="predicted"/>
<evidence type="ECO:0000313" key="2">
    <source>
        <dbReference type="Proteomes" id="UP000596311"/>
    </source>
</evidence>
<evidence type="ECO:0008006" key="3">
    <source>
        <dbReference type="Google" id="ProtNLM"/>
    </source>
</evidence>
<sequence length="205" mass="22147">MSEQVVCDICGSSTTRSASYHLPTRHVVISEAYWRSAFQLVVGMMSALGRDERAQAGVFDELISQSGNSGTPWLVCEECSEWFVFDRPGAREHARRGTAPEGSGPVAPSGFAPFAAAAWEHVVGRWPASVQQPAVIDTCDFCAKKIYQGELCGRIGTEAAEAHLASGVLQTPPLSPPRPAQQGWLSCLICTSRVQARVDRARGDR</sequence>
<protein>
    <recommendedName>
        <fullName evidence="3">C2H2-type domain-containing protein</fullName>
    </recommendedName>
</protein>